<sequence>MDPIAQVTVPHTDDPTTTITPPVFEFSQPPPDAPPVTFEMARDAVAEFYGIAVPDIDHVLHQVASVPGPQKPIWSKFGKLNKFGFLYGILMHTPDKEWQEDYIRSFYWTFRSNRLMEKAEEEQCLNLLYARFIQPFTQGSSNASPHGSSGSTPNRSSTPITSNATDPTHSNFSTALRKRDVAYLICWDYKETDAAHLIAQKTSIPLVIEKLLERAGMHSVFQVQNGVLLCSACHRSFDALKQYIDVVDGRLIAKIVNSTNDPNDKEYLRDLERLTGIRAIHKKYQHHADIADLGSEMPVYIPLDDITTHPNHTALAFHKAACLIWKLAGAGAVNEDDWPGDGEDEVENRLAMVARRLEDLEQTSGSASPGLEKGMQNEDRSSCCTLSLEESK</sequence>
<organism evidence="3 4">
    <name type="scientific">Chytriomyces confervae</name>
    <dbReference type="NCBI Taxonomy" id="246404"/>
    <lineage>
        <taxon>Eukaryota</taxon>
        <taxon>Fungi</taxon>
        <taxon>Fungi incertae sedis</taxon>
        <taxon>Chytridiomycota</taxon>
        <taxon>Chytridiomycota incertae sedis</taxon>
        <taxon>Chytridiomycetes</taxon>
        <taxon>Chytridiales</taxon>
        <taxon>Chytriomycetaceae</taxon>
        <taxon>Chytriomyces</taxon>
    </lineage>
</organism>
<gene>
    <name evidence="3" type="ORF">CcCBS67573_g09385</name>
</gene>
<comment type="caution">
    <text evidence="3">The sequence shown here is derived from an EMBL/GenBank/DDBJ whole genome shotgun (WGS) entry which is preliminary data.</text>
</comment>
<dbReference type="InterPro" id="IPR003615">
    <property type="entry name" value="HNH_nuc"/>
</dbReference>
<feature type="domain" description="HNH nuclease" evidence="2">
    <location>
        <begin position="191"/>
        <end position="239"/>
    </location>
</feature>
<evidence type="ECO:0000313" key="4">
    <source>
        <dbReference type="Proteomes" id="UP000320333"/>
    </source>
</evidence>
<protein>
    <recommendedName>
        <fullName evidence="2">HNH nuclease domain-containing protein</fullName>
    </recommendedName>
</protein>
<dbReference type="Pfam" id="PF13391">
    <property type="entry name" value="HNH_2"/>
    <property type="match status" value="1"/>
</dbReference>
<name>A0A507DX44_9FUNG</name>
<keyword evidence="4" id="KW-1185">Reference proteome</keyword>
<feature type="compositionally biased region" description="Low complexity" evidence="1">
    <location>
        <begin position="139"/>
        <end position="151"/>
    </location>
</feature>
<feature type="region of interest" description="Disordered" evidence="1">
    <location>
        <begin position="359"/>
        <end position="392"/>
    </location>
</feature>
<dbReference type="AlphaFoldDB" id="A0A507DX44"/>
<dbReference type="Proteomes" id="UP000320333">
    <property type="component" value="Unassembled WGS sequence"/>
</dbReference>
<evidence type="ECO:0000259" key="2">
    <source>
        <dbReference type="Pfam" id="PF13391"/>
    </source>
</evidence>
<feature type="compositionally biased region" description="Polar residues" evidence="1">
    <location>
        <begin position="152"/>
        <end position="171"/>
    </location>
</feature>
<evidence type="ECO:0000256" key="1">
    <source>
        <dbReference type="SAM" id="MobiDB-lite"/>
    </source>
</evidence>
<feature type="region of interest" description="Disordered" evidence="1">
    <location>
        <begin position="139"/>
        <end position="171"/>
    </location>
</feature>
<accession>A0A507DX44</accession>
<evidence type="ECO:0000313" key="3">
    <source>
        <dbReference type="EMBL" id="TPX56096.1"/>
    </source>
</evidence>
<dbReference type="EMBL" id="QEAP01000815">
    <property type="protein sequence ID" value="TPX56096.1"/>
    <property type="molecule type" value="Genomic_DNA"/>
</dbReference>
<proteinExistence type="predicted"/>
<reference evidence="3 4" key="1">
    <citation type="journal article" date="2019" name="Sci. Rep.">
        <title>Comparative genomics of chytrid fungi reveal insights into the obligate biotrophic and pathogenic lifestyle of Synchytrium endobioticum.</title>
        <authorList>
            <person name="van de Vossenberg B.T.L.H."/>
            <person name="Warris S."/>
            <person name="Nguyen H.D.T."/>
            <person name="van Gent-Pelzer M.P.E."/>
            <person name="Joly D.L."/>
            <person name="van de Geest H.C."/>
            <person name="Bonants P.J.M."/>
            <person name="Smith D.S."/>
            <person name="Levesque C.A."/>
            <person name="van der Lee T.A.J."/>
        </authorList>
    </citation>
    <scope>NUCLEOTIDE SEQUENCE [LARGE SCALE GENOMIC DNA]</scope>
    <source>
        <strain evidence="3 4">CBS 675.73</strain>
    </source>
</reference>
<dbReference type="OrthoDB" id="2120759at2759"/>